<dbReference type="InterPro" id="IPR001279">
    <property type="entry name" value="Metallo-B-lactamas"/>
</dbReference>
<proteinExistence type="predicted"/>
<dbReference type="Gene3D" id="3.40.50.10890">
    <property type="match status" value="1"/>
</dbReference>
<dbReference type="InterPro" id="IPR036866">
    <property type="entry name" value="RibonucZ/Hydroxyglut_hydro"/>
</dbReference>
<dbReference type="InterPro" id="IPR011108">
    <property type="entry name" value="RMMBL"/>
</dbReference>
<accession>A0A538TIU4</accession>
<dbReference type="GO" id="GO:0004521">
    <property type="term" value="F:RNA endonuclease activity"/>
    <property type="evidence" value="ECO:0007669"/>
    <property type="project" value="TreeGrafter"/>
</dbReference>
<evidence type="ECO:0000259" key="3">
    <source>
        <dbReference type="SMART" id="SM01027"/>
    </source>
</evidence>
<keyword evidence="1 4" id="KW-0378">Hydrolase</keyword>
<dbReference type="PANTHER" id="PTHR11203">
    <property type="entry name" value="CLEAVAGE AND POLYADENYLATION SPECIFICITY FACTOR FAMILY MEMBER"/>
    <property type="match status" value="1"/>
</dbReference>
<dbReference type="SMART" id="SM00849">
    <property type="entry name" value="Lactamase_B"/>
    <property type="match status" value="1"/>
</dbReference>
<evidence type="ECO:0000259" key="2">
    <source>
        <dbReference type="SMART" id="SM00849"/>
    </source>
</evidence>
<reference evidence="4 5" key="1">
    <citation type="journal article" date="2019" name="Nat. Microbiol.">
        <title>Mediterranean grassland soil C-N compound turnover is dependent on rainfall and depth, and is mediated by genomically divergent microorganisms.</title>
        <authorList>
            <person name="Diamond S."/>
            <person name="Andeer P.F."/>
            <person name="Li Z."/>
            <person name="Crits-Christoph A."/>
            <person name="Burstein D."/>
            <person name="Anantharaman K."/>
            <person name="Lane K.R."/>
            <person name="Thomas B.C."/>
            <person name="Pan C."/>
            <person name="Northen T.R."/>
            <person name="Banfield J.F."/>
        </authorList>
    </citation>
    <scope>NUCLEOTIDE SEQUENCE [LARGE SCALE GENOMIC DNA]</scope>
    <source>
        <strain evidence="4">WS_9</strain>
    </source>
</reference>
<dbReference type="AlphaFoldDB" id="A0A538TIU4"/>
<evidence type="ECO:0000313" key="4">
    <source>
        <dbReference type="EMBL" id="TMQ63540.1"/>
    </source>
</evidence>
<organism evidence="4 5">
    <name type="scientific">Eiseniibacteriota bacterium</name>
    <dbReference type="NCBI Taxonomy" id="2212470"/>
    <lineage>
        <taxon>Bacteria</taxon>
        <taxon>Candidatus Eiseniibacteriota</taxon>
    </lineage>
</organism>
<dbReference type="Proteomes" id="UP000317691">
    <property type="component" value="Unassembled WGS sequence"/>
</dbReference>
<name>A0A538TIU4_UNCEI</name>
<feature type="domain" description="Metallo-beta-lactamase" evidence="2">
    <location>
        <begin position="13"/>
        <end position="248"/>
    </location>
</feature>
<dbReference type="InterPro" id="IPR022712">
    <property type="entry name" value="Beta_Casp"/>
</dbReference>
<dbReference type="CDD" id="cd16295">
    <property type="entry name" value="TTHA0252-CPSF-like_MBL-fold"/>
    <property type="match status" value="1"/>
</dbReference>
<protein>
    <submittedName>
        <fullName evidence="4">MBL fold metallo-hydrolase</fullName>
    </submittedName>
</protein>
<dbReference type="InterPro" id="IPR050698">
    <property type="entry name" value="MBL"/>
</dbReference>
<evidence type="ECO:0000313" key="5">
    <source>
        <dbReference type="Proteomes" id="UP000317691"/>
    </source>
</evidence>
<dbReference type="Pfam" id="PF07521">
    <property type="entry name" value="RMMBL"/>
    <property type="match status" value="1"/>
</dbReference>
<dbReference type="Gene3D" id="3.60.15.10">
    <property type="entry name" value="Ribonuclease Z/Hydroxyacylglutathione hydrolase-like"/>
    <property type="match status" value="1"/>
</dbReference>
<dbReference type="GO" id="GO:0016787">
    <property type="term" value="F:hydrolase activity"/>
    <property type="evidence" value="ECO:0007669"/>
    <property type="project" value="UniProtKB-KW"/>
</dbReference>
<dbReference type="EMBL" id="VBOZ01000030">
    <property type="protein sequence ID" value="TMQ63540.1"/>
    <property type="molecule type" value="Genomic_DNA"/>
</dbReference>
<dbReference type="SUPFAM" id="SSF56281">
    <property type="entry name" value="Metallo-hydrolase/oxidoreductase"/>
    <property type="match status" value="1"/>
</dbReference>
<dbReference type="SMART" id="SM01027">
    <property type="entry name" value="Beta-Casp"/>
    <property type="match status" value="1"/>
</dbReference>
<gene>
    <name evidence="4" type="ORF">E6K79_09865</name>
</gene>
<dbReference type="Pfam" id="PF00753">
    <property type="entry name" value="Lactamase_B"/>
    <property type="match status" value="1"/>
</dbReference>
<feature type="domain" description="Beta-Casp" evidence="3">
    <location>
        <begin position="253"/>
        <end position="378"/>
    </location>
</feature>
<dbReference type="PANTHER" id="PTHR11203:SF37">
    <property type="entry name" value="INTEGRATOR COMPLEX SUBUNIT 11"/>
    <property type="match status" value="1"/>
</dbReference>
<comment type="caution">
    <text evidence="4">The sequence shown here is derived from an EMBL/GenBank/DDBJ whole genome shotgun (WGS) entry which is preliminary data.</text>
</comment>
<dbReference type="Pfam" id="PF10996">
    <property type="entry name" value="Beta-Casp"/>
    <property type="match status" value="1"/>
</dbReference>
<sequence>MRVTFWGAARTVTGSKHLLTGRSGSVLLDCGLFQGRRAESEARNRALPFAAPAVDAVVLSHVHIDHSGALPLLCKSGFEGPIHATRTTADLCGVMLADAAHIQIKDAEWLNRRRRGNRGQLVEPLYDLDDVARVLTRFVSHDYEQPFEPVPGLGVTFHDAGHIAGSASVSLRWRENGSDGSLVFTGDMGRPGRPILRDPVPLPKADYLITEGTYGGKRHPGEAELRSSLEAVVREALDRAGRIVIPAFALGRTQDVVYALDQLFRAKRLPEIPIYVDSPLAADVQSIVRMHPEVFDDETAAAIRRGDDPLGLRRVTLVRDAADSMKLNDKKGTFITVSASGMCEGGRILHHLKHTIEEPRNTVVIIGYQADGTLGRRLVEGAPEVRIFGELHPVRAKVVVLNGFSAHADHDNLVAQAASCGAAKGIAIVHADLERAEALRDGLPRKDLARIPHEGETWELH</sequence>
<evidence type="ECO:0000256" key="1">
    <source>
        <dbReference type="ARBA" id="ARBA00022801"/>
    </source>
</evidence>